<dbReference type="WBParaSite" id="GPLIN_001068300">
    <property type="protein sequence ID" value="GPLIN_001068300"/>
    <property type="gene ID" value="GPLIN_001068300"/>
</dbReference>
<evidence type="ECO:0000313" key="2">
    <source>
        <dbReference type="WBParaSite" id="GPLIN_001068300"/>
    </source>
</evidence>
<organism evidence="1 2">
    <name type="scientific">Globodera pallida</name>
    <name type="common">Potato cyst nematode worm</name>
    <name type="synonym">Heterodera pallida</name>
    <dbReference type="NCBI Taxonomy" id="36090"/>
    <lineage>
        <taxon>Eukaryota</taxon>
        <taxon>Metazoa</taxon>
        <taxon>Ecdysozoa</taxon>
        <taxon>Nematoda</taxon>
        <taxon>Chromadorea</taxon>
        <taxon>Rhabditida</taxon>
        <taxon>Tylenchina</taxon>
        <taxon>Tylenchomorpha</taxon>
        <taxon>Tylenchoidea</taxon>
        <taxon>Heteroderidae</taxon>
        <taxon>Heteroderinae</taxon>
        <taxon>Globodera</taxon>
    </lineage>
</organism>
<reference evidence="1" key="1">
    <citation type="submission" date="2014-05" db="EMBL/GenBank/DDBJ databases">
        <title>The genome and life-stage specific transcriptomes of Globodera pallida elucidate key aspects of plant parasitism by a cyst nematode.</title>
        <authorList>
            <person name="Cotton J.A."/>
            <person name="Lilley C.J."/>
            <person name="Jones L.M."/>
            <person name="Kikuchi T."/>
            <person name="Reid A.J."/>
            <person name="Thorpe P."/>
            <person name="Tsai I.J."/>
            <person name="Beasley H."/>
            <person name="Blok V."/>
            <person name="Cock P.J.A."/>
            <person name="Van den Akker S.E."/>
            <person name="Holroyd N."/>
            <person name="Hunt M."/>
            <person name="Mantelin S."/>
            <person name="Naghra H."/>
            <person name="Pain A."/>
            <person name="Palomares-Rius J.E."/>
            <person name="Zarowiecki M."/>
            <person name="Berriman M."/>
            <person name="Jones J.T."/>
            <person name="Urwin P.E."/>
        </authorList>
    </citation>
    <scope>NUCLEOTIDE SEQUENCE [LARGE SCALE GENOMIC DNA]</scope>
    <source>
        <strain evidence="1">Lindley</strain>
    </source>
</reference>
<keyword evidence="1" id="KW-1185">Reference proteome</keyword>
<accession>A0A183CCT1</accession>
<protein>
    <submittedName>
        <fullName evidence="2">RRM domain-containing protein</fullName>
    </submittedName>
</protein>
<name>A0A183CCT1_GLOPA</name>
<dbReference type="Proteomes" id="UP000050741">
    <property type="component" value="Unassembled WGS sequence"/>
</dbReference>
<reference evidence="2" key="2">
    <citation type="submission" date="2016-06" db="UniProtKB">
        <authorList>
            <consortium name="WormBaseParasite"/>
        </authorList>
    </citation>
    <scope>IDENTIFICATION</scope>
</reference>
<sequence length="280" mass="30001">MPILHGPLSTMPILHGPLSTIPMHGPFASTESVGRASDCLSLAPPPTFSSAPSSTEVVAVPEKSPVKPSKILFINGIEDQKNKLPLLSVEEISLILLTLVDSNISIVDVTRRKQRMRINHHAIVELGSVEEAQKAIEKLDGITITERSYVPTNEYLIQQRDEKRQKDERNAVAQEEDLPVEGEKFGASVEGLNELTTAASAAVDSQLPVKGEVNELTTAASVAVDSQLPVKGEVHELTTATSAAVDEIEVYSSCSSGDLALVGGEDEVIDESDDDLAFIV</sequence>
<dbReference type="AlphaFoldDB" id="A0A183CCT1"/>
<proteinExistence type="predicted"/>
<evidence type="ECO:0000313" key="1">
    <source>
        <dbReference type="Proteomes" id="UP000050741"/>
    </source>
</evidence>